<keyword evidence="4" id="KW-1185">Reference proteome</keyword>
<evidence type="ECO:0000313" key="5">
    <source>
        <dbReference type="Proteomes" id="UP000523362"/>
    </source>
</evidence>
<protein>
    <submittedName>
        <fullName evidence="3">Helix-turn-helix domain-containing protein</fullName>
    </submittedName>
</protein>
<dbReference type="AlphaFoldDB" id="A0A7X1C762"/>
<accession>A0A7X1C762</accession>
<dbReference type="CDD" id="cd00093">
    <property type="entry name" value="HTH_XRE"/>
    <property type="match status" value="1"/>
</dbReference>
<dbReference type="InterPro" id="IPR001387">
    <property type="entry name" value="Cro/C1-type_HTH"/>
</dbReference>
<dbReference type="EMBL" id="JYOM01000001">
    <property type="protein sequence ID" value="KKD50419.1"/>
    <property type="molecule type" value="Genomic_DNA"/>
</dbReference>
<dbReference type="InterPro" id="IPR011990">
    <property type="entry name" value="TPR-like_helical_dom_sf"/>
</dbReference>
<dbReference type="InterPro" id="IPR053163">
    <property type="entry name" value="HTH-type_regulator_Rgg"/>
</dbReference>
<sequence>MRKTIGDTIKYIRVNKQYSQKNVSTSIISRTSLSKIENNMLNPTFAKLIPIINNLDVDFDEFLYIQNNFKYSEKKIIINLFSNINFNTDIANLNHLLKLCTTYLEKNDGDTIINEIRLIAKALIQLNSNHSIDEIRLTITPIWERLSYLDKWFGIELNIINNILFIFDIETSIHICTRAIKELQKYPNSKMTLQIAFLLNTSFLLMHKADFLQANKYLNSALKKCEEIKRYDLLSITLIRLAITNNPLDLTLLEKGLNIIRSIGLDELLSGIQDEICSFICPLKKRGINE</sequence>
<dbReference type="Proteomes" id="UP000033536">
    <property type="component" value="Unassembled WGS sequence"/>
</dbReference>
<dbReference type="GO" id="GO:0003677">
    <property type="term" value="F:DNA binding"/>
    <property type="evidence" value="ECO:0007669"/>
    <property type="project" value="InterPro"/>
</dbReference>
<feature type="domain" description="HTH cro/C1-type" evidence="1">
    <location>
        <begin position="9"/>
        <end position="62"/>
    </location>
</feature>
<evidence type="ECO:0000313" key="2">
    <source>
        <dbReference type="EMBL" id="KKD50419.1"/>
    </source>
</evidence>
<comment type="caution">
    <text evidence="3">The sequence shown here is derived from an EMBL/GenBank/DDBJ whole genome shotgun (WGS) entry which is preliminary data.</text>
</comment>
<dbReference type="Proteomes" id="UP000523362">
    <property type="component" value="Unassembled WGS sequence"/>
</dbReference>
<dbReference type="PANTHER" id="PTHR37038:SF13">
    <property type="entry name" value="HTH CRO_C1-TYPE DOMAIN-CONTAINING PROTEIN"/>
    <property type="match status" value="1"/>
</dbReference>
<dbReference type="Pfam" id="PF01381">
    <property type="entry name" value="HTH_3"/>
    <property type="match status" value="1"/>
</dbReference>
<proteinExistence type="predicted"/>
<dbReference type="PANTHER" id="PTHR37038">
    <property type="entry name" value="TRANSCRIPTIONAL REGULATOR-RELATED"/>
    <property type="match status" value="1"/>
</dbReference>
<dbReference type="PROSITE" id="PS50943">
    <property type="entry name" value="HTH_CROC1"/>
    <property type="match status" value="1"/>
</dbReference>
<name>A0A7X1C762_LISSE</name>
<dbReference type="InterPro" id="IPR010982">
    <property type="entry name" value="Lambda_DNA-bd_dom_sf"/>
</dbReference>
<evidence type="ECO:0000313" key="3">
    <source>
        <dbReference type="EMBL" id="MBC1486635.1"/>
    </source>
</evidence>
<evidence type="ECO:0000313" key="4">
    <source>
        <dbReference type="Proteomes" id="UP000033536"/>
    </source>
</evidence>
<dbReference type="EMBL" id="JAARRG010000007">
    <property type="protein sequence ID" value="MBC1486635.1"/>
    <property type="molecule type" value="Genomic_DNA"/>
</dbReference>
<dbReference type="RefSeq" id="WP_003749900.1">
    <property type="nucleotide sequence ID" value="NZ_CP034772.1"/>
</dbReference>
<dbReference type="SUPFAM" id="SSF47413">
    <property type="entry name" value="lambda repressor-like DNA-binding domains"/>
    <property type="match status" value="1"/>
</dbReference>
<reference evidence="2 4" key="1">
    <citation type="submission" date="2015-02" db="EMBL/GenBank/DDBJ databases">
        <title>Sequencing of Listeria spp. dairy environmental strains.</title>
        <authorList>
            <person name="Muhterem-Uyar M."/>
            <person name="Wagner M."/>
            <person name="Schmitz-Esser S."/>
            <person name="Stessl B."/>
        </authorList>
    </citation>
    <scope>NUCLEOTIDE SEQUENCE [LARGE SCALE GENOMIC DNA]</scope>
    <source>
        <strain evidence="2 4">7KSM</strain>
    </source>
</reference>
<dbReference type="SMART" id="SM00530">
    <property type="entry name" value="HTH_XRE"/>
    <property type="match status" value="1"/>
</dbReference>
<gene>
    <name evidence="3" type="ORF">HB897_10390</name>
    <name evidence="2" type="ORF">UQ68_00860</name>
</gene>
<evidence type="ECO:0000259" key="1">
    <source>
        <dbReference type="PROSITE" id="PS50943"/>
    </source>
</evidence>
<reference evidence="3 5" key="2">
    <citation type="submission" date="2020-03" db="EMBL/GenBank/DDBJ databases">
        <title>Soil Listeria distribution.</title>
        <authorList>
            <person name="Liao J."/>
            <person name="Wiedmann M."/>
        </authorList>
    </citation>
    <scope>NUCLEOTIDE SEQUENCE [LARGE SCALE GENOMIC DNA]</scope>
    <source>
        <strain evidence="3 5">FSL L7-1560</strain>
    </source>
</reference>
<dbReference type="Gene3D" id="1.25.40.10">
    <property type="entry name" value="Tetratricopeptide repeat domain"/>
    <property type="match status" value="1"/>
</dbReference>
<organism evidence="3 5">
    <name type="scientific">Listeria seeligeri</name>
    <dbReference type="NCBI Taxonomy" id="1640"/>
    <lineage>
        <taxon>Bacteria</taxon>
        <taxon>Bacillati</taxon>
        <taxon>Bacillota</taxon>
        <taxon>Bacilli</taxon>
        <taxon>Bacillales</taxon>
        <taxon>Listeriaceae</taxon>
        <taxon>Listeria</taxon>
    </lineage>
</organism>